<proteinExistence type="predicted"/>
<dbReference type="Gene3D" id="1.10.1370.10">
    <property type="entry name" value="Neurolysin, domain 3"/>
    <property type="match status" value="1"/>
</dbReference>
<name>A0ABQ7JFP0_9APIC</name>
<evidence type="ECO:0000313" key="1">
    <source>
        <dbReference type="EMBL" id="KAF8822841.1"/>
    </source>
</evidence>
<dbReference type="Proteomes" id="UP000823046">
    <property type="component" value="Unassembled WGS sequence"/>
</dbReference>
<accession>A0ABQ7JFP0</accession>
<reference evidence="1 2" key="1">
    <citation type="journal article" date="2020" name="bioRxiv">
        <title>Metabolic contributions of an alphaproteobacterial endosymbiont in the apicomplexan Cardiosporidium cionae.</title>
        <authorList>
            <person name="Hunter E.S."/>
            <person name="Paight C.J."/>
            <person name="Lane C.E."/>
        </authorList>
    </citation>
    <scope>NUCLEOTIDE SEQUENCE [LARGE SCALE GENOMIC DNA]</scope>
    <source>
        <strain evidence="1">ESH_2018</strain>
    </source>
</reference>
<dbReference type="InterPro" id="IPR024077">
    <property type="entry name" value="Neurolysin/TOP_dom2"/>
</dbReference>
<comment type="caution">
    <text evidence="1">The sequence shown here is derived from an EMBL/GenBank/DDBJ whole genome shotgun (WGS) entry which is preliminary data.</text>
</comment>
<dbReference type="SUPFAM" id="SSF55486">
    <property type="entry name" value="Metalloproteases ('zincins'), catalytic domain"/>
    <property type="match status" value="1"/>
</dbReference>
<evidence type="ECO:0000313" key="2">
    <source>
        <dbReference type="Proteomes" id="UP000823046"/>
    </source>
</evidence>
<protein>
    <submittedName>
        <fullName evidence="1">Peptidase</fullName>
    </submittedName>
</protein>
<sequence>GFLCYVTLPFSMAPSKLFLAAICKERSARLPVSIFLPARFAHFDVLLAPGSNASPKCPLQPAKFHPLAGLSTVFKVCKKLRKLKKHLRLQSRRSPSFRAATLGTIAADDPTHVLQNAACLSHLCSVASCEISKSLFWPILQWKLETSLYGTIKQWIESNEDAAQKFIQSSIAKDFFIGITQKKDSSISDFMEMHRACRSYQNLINARENSYFIIKGSDIFANSEWKEQFKTKGSNNLKIPLSCSNVYFVVGSIPDESIRRKALQTYYQAFQSQELDLLFLEILKRRQRIAFVSGQPCWTAFAMQRRMQESSNFRNFPAFFDTLSQSIQPLVNELMKKVQSGQQAAMFGSTLLSKQ</sequence>
<gene>
    <name evidence="1" type="ORF">IE077_002385</name>
</gene>
<dbReference type="EMBL" id="JADAQX010000020">
    <property type="protein sequence ID" value="KAF8822841.1"/>
    <property type="molecule type" value="Genomic_DNA"/>
</dbReference>
<organism evidence="1 2">
    <name type="scientific">Cardiosporidium cionae</name>
    <dbReference type="NCBI Taxonomy" id="476202"/>
    <lineage>
        <taxon>Eukaryota</taxon>
        <taxon>Sar</taxon>
        <taxon>Alveolata</taxon>
        <taxon>Apicomplexa</taxon>
        <taxon>Aconoidasida</taxon>
        <taxon>Nephromycida</taxon>
        <taxon>Cardiosporidium</taxon>
    </lineage>
</organism>
<feature type="non-terminal residue" evidence="1">
    <location>
        <position position="1"/>
    </location>
</feature>
<keyword evidence="2" id="KW-1185">Reference proteome</keyword>
<feature type="non-terminal residue" evidence="1">
    <location>
        <position position="355"/>
    </location>
</feature>